<dbReference type="AlphaFoldDB" id="A0A9W4XHA8"/>
<dbReference type="EMBL" id="CAOQHR010000001">
    <property type="protein sequence ID" value="CAI6266463.1"/>
    <property type="molecule type" value="Genomic_DNA"/>
</dbReference>
<accession>A0A9W4XHA8</accession>
<evidence type="ECO:0000313" key="4">
    <source>
        <dbReference type="Proteomes" id="UP001152607"/>
    </source>
</evidence>
<evidence type="ECO:0008006" key="5">
    <source>
        <dbReference type="Google" id="ProtNLM"/>
    </source>
</evidence>
<dbReference type="OrthoDB" id="428177at2759"/>
<organism evidence="3 4">
    <name type="scientific">Periconia digitata</name>
    <dbReference type="NCBI Taxonomy" id="1303443"/>
    <lineage>
        <taxon>Eukaryota</taxon>
        <taxon>Fungi</taxon>
        <taxon>Dikarya</taxon>
        <taxon>Ascomycota</taxon>
        <taxon>Pezizomycotina</taxon>
        <taxon>Dothideomycetes</taxon>
        <taxon>Pleosporomycetidae</taxon>
        <taxon>Pleosporales</taxon>
        <taxon>Massarineae</taxon>
        <taxon>Periconiaceae</taxon>
        <taxon>Periconia</taxon>
    </lineage>
</organism>
<sequence>MFWKNALLSLASIAWVAGCAASNLRITEDLFSFGGVNFPQLQYLAPSYRDKIIRKVVESNARVIRLFIKGDAQHSDPEPTLGEFDKDMLDRIDDTLAQIYHISKGTVKVIIVPHDAHSLRGTDDSPCDAYCKELEGYFLDFYSVEKYRDLYKTRLEVLFNHYPSRNFGGRSWSELSEVIMGVDVQNQPWANIHPIVAGEAWLCIMATYLKDTLGLGKSNIAVITGGISGPQSLTRNQNFPDSALDCPAVDIIGIHGYFAQKEDFTATAGTPWAQLLLPGNTLTARAHKQNKLLLVEEWSYQNTPLGLTYKKQAIFDQANALNHRGIPWLYSHITFLDNEGTTSQISIERDPDIAAIGALQNALTRAATSRSYFNWTTYMDAPPPSLLSNHTLIPMNPYIPDRSSCLIGCEGFLCDSADSCAPSLMCKNSICQVPSESQPGKIADSCNSKKPCLSHLRCGKDGTCQECRARATIPPEDFRRKVVFNNPHGKFGQCELDIKDPFNELEICVAPPASPYIPSSSSATQEEVEKALEKYPSNPCTNPTHCSANEYCSWGSCVPCSSLPPSSSPSSPFVEGCLGSPCTSSQRCKTGLCSVHGTCDYPAKPRKLSTGGKQYDTWKSRKGAGYGKGKGSGPNKVWDVPVRVKIPEEEVKATGTA</sequence>
<evidence type="ECO:0000313" key="3">
    <source>
        <dbReference type="EMBL" id="CAI6266463.1"/>
    </source>
</evidence>
<dbReference type="PROSITE" id="PS51257">
    <property type="entry name" value="PROKAR_LIPOPROTEIN"/>
    <property type="match status" value="1"/>
</dbReference>
<keyword evidence="2" id="KW-0732">Signal</keyword>
<protein>
    <recommendedName>
        <fullName evidence="5">Glycoside hydrolase family 5 protein</fullName>
    </recommendedName>
</protein>
<comment type="caution">
    <text evidence="3">The sequence shown here is derived from an EMBL/GenBank/DDBJ whole genome shotgun (WGS) entry which is preliminary data.</text>
</comment>
<dbReference type="Gene3D" id="3.20.20.80">
    <property type="entry name" value="Glycosidases"/>
    <property type="match status" value="1"/>
</dbReference>
<keyword evidence="4" id="KW-1185">Reference proteome</keyword>
<reference evidence="3" key="1">
    <citation type="submission" date="2023-01" db="EMBL/GenBank/DDBJ databases">
        <authorList>
            <person name="Van Ghelder C."/>
            <person name="Rancurel C."/>
        </authorList>
    </citation>
    <scope>NUCLEOTIDE SEQUENCE</scope>
    <source>
        <strain evidence="3">CNCM I-4278</strain>
    </source>
</reference>
<feature type="signal peptide" evidence="2">
    <location>
        <begin position="1"/>
        <end position="21"/>
    </location>
</feature>
<evidence type="ECO:0000256" key="2">
    <source>
        <dbReference type="SAM" id="SignalP"/>
    </source>
</evidence>
<evidence type="ECO:0000256" key="1">
    <source>
        <dbReference type="SAM" id="MobiDB-lite"/>
    </source>
</evidence>
<name>A0A9W4XHA8_9PLEO</name>
<feature type="chain" id="PRO_5040736724" description="Glycoside hydrolase family 5 protein" evidence="2">
    <location>
        <begin position="22"/>
        <end position="657"/>
    </location>
</feature>
<dbReference type="SUPFAM" id="SSF51445">
    <property type="entry name" value="(Trans)glycosidases"/>
    <property type="match status" value="1"/>
</dbReference>
<proteinExistence type="predicted"/>
<feature type="region of interest" description="Disordered" evidence="1">
    <location>
        <begin position="610"/>
        <end position="641"/>
    </location>
</feature>
<dbReference type="Proteomes" id="UP001152607">
    <property type="component" value="Unassembled WGS sequence"/>
</dbReference>
<dbReference type="InterPro" id="IPR017853">
    <property type="entry name" value="GH"/>
</dbReference>
<gene>
    <name evidence="3" type="ORF">PDIGIT_LOCUS1554</name>
</gene>